<evidence type="ECO:0000256" key="1">
    <source>
        <dbReference type="SAM" id="MobiDB-lite"/>
    </source>
</evidence>
<feature type="region of interest" description="Disordered" evidence="1">
    <location>
        <begin position="597"/>
        <end position="643"/>
    </location>
</feature>
<sequence length="643" mass="72226">MPEYAEVFACAHTIRRWFDQQKTAGVSLQLQRIWIDATDKERKAAPPGTDAAEGLVYSIDASCDKKRGSRSAQKPVWPHDADGKPLQEEEVYQLVLRDVTSTPRTVGLHFGCVGLQLHIRSSSLRSPHPVGNRSHPYSCFLSPQVHLQTHCTAQVFTYEQFHHEVRRVDCKVRGFRIPLALDFGAYIVTFTSLDNLCTPMWYKYALDDSHRVYIDAFDAHLPFLTRVAEYVRGLFFAKNPKNGEWKLRKTPAAANALATTVIREALKSVFGGVGVYTVLEIFYRAGLSPSHTAAEVFMCASRTARLCEAFWTLTYEVNTELRQFLEANYFGYVLAPTPEERLRYSYRLHVFGKRRTKLSIRMKDLWLEHERILEAYAADGRGSAIRTSDIGLYDVFEPTLIKAALTKPLNLGHLIFGEAEWAALSGTEAPSMVDPLTAVFHEVWSAGKARTLTNLKVAAYYEEGLFLHSRELERRWVHTRLYRPLGSQKAVWCITSQFPPALVPPHLSTKAGAKWGSQPGFILADADERDKETFEYVIHNTRSVVVGPLEFCGIGRLHFRGGAANVQAKFSGNHKQMKYKLAVCAASPVLSEAQARREKASNLRKIQGRHKDGASKAASNKASCSGGWHKRGEESVAKDEHPA</sequence>
<evidence type="ECO:0000313" key="2">
    <source>
        <dbReference type="EMBL" id="TFK84417.1"/>
    </source>
</evidence>
<dbReference type="InParanoid" id="A0A5C3P697"/>
<dbReference type="Proteomes" id="UP000308197">
    <property type="component" value="Unassembled WGS sequence"/>
</dbReference>
<gene>
    <name evidence="2" type="ORF">K466DRAFT_226759</name>
</gene>
<accession>A0A5C3P697</accession>
<evidence type="ECO:0000313" key="3">
    <source>
        <dbReference type="Proteomes" id="UP000308197"/>
    </source>
</evidence>
<organism evidence="2 3">
    <name type="scientific">Polyporus arcularius HHB13444</name>
    <dbReference type="NCBI Taxonomy" id="1314778"/>
    <lineage>
        <taxon>Eukaryota</taxon>
        <taxon>Fungi</taxon>
        <taxon>Dikarya</taxon>
        <taxon>Basidiomycota</taxon>
        <taxon>Agaricomycotina</taxon>
        <taxon>Agaricomycetes</taxon>
        <taxon>Polyporales</taxon>
        <taxon>Polyporaceae</taxon>
        <taxon>Polyporus</taxon>
    </lineage>
</organism>
<protein>
    <submittedName>
        <fullName evidence="2">Uncharacterized protein</fullName>
    </submittedName>
</protein>
<feature type="compositionally biased region" description="Low complexity" evidence="1">
    <location>
        <begin position="615"/>
        <end position="627"/>
    </location>
</feature>
<dbReference type="AlphaFoldDB" id="A0A5C3P697"/>
<keyword evidence="3" id="KW-1185">Reference proteome</keyword>
<proteinExistence type="predicted"/>
<dbReference type="STRING" id="1314778.A0A5C3P697"/>
<reference evidence="2 3" key="1">
    <citation type="journal article" date="2019" name="Nat. Ecol. Evol.">
        <title>Megaphylogeny resolves global patterns of mushroom evolution.</title>
        <authorList>
            <person name="Varga T."/>
            <person name="Krizsan K."/>
            <person name="Foldi C."/>
            <person name="Dima B."/>
            <person name="Sanchez-Garcia M."/>
            <person name="Sanchez-Ramirez S."/>
            <person name="Szollosi G.J."/>
            <person name="Szarkandi J.G."/>
            <person name="Papp V."/>
            <person name="Albert L."/>
            <person name="Andreopoulos W."/>
            <person name="Angelini C."/>
            <person name="Antonin V."/>
            <person name="Barry K.W."/>
            <person name="Bougher N.L."/>
            <person name="Buchanan P."/>
            <person name="Buyck B."/>
            <person name="Bense V."/>
            <person name="Catcheside P."/>
            <person name="Chovatia M."/>
            <person name="Cooper J."/>
            <person name="Damon W."/>
            <person name="Desjardin D."/>
            <person name="Finy P."/>
            <person name="Geml J."/>
            <person name="Haridas S."/>
            <person name="Hughes K."/>
            <person name="Justo A."/>
            <person name="Karasinski D."/>
            <person name="Kautmanova I."/>
            <person name="Kiss B."/>
            <person name="Kocsube S."/>
            <person name="Kotiranta H."/>
            <person name="LaButti K.M."/>
            <person name="Lechner B.E."/>
            <person name="Liimatainen K."/>
            <person name="Lipzen A."/>
            <person name="Lukacs Z."/>
            <person name="Mihaltcheva S."/>
            <person name="Morgado L.N."/>
            <person name="Niskanen T."/>
            <person name="Noordeloos M.E."/>
            <person name="Ohm R.A."/>
            <person name="Ortiz-Santana B."/>
            <person name="Ovrebo C."/>
            <person name="Racz N."/>
            <person name="Riley R."/>
            <person name="Savchenko A."/>
            <person name="Shiryaev A."/>
            <person name="Soop K."/>
            <person name="Spirin V."/>
            <person name="Szebenyi C."/>
            <person name="Tomsovsky M."/>
            <person name="Tulloss R.E."/>
            <person name="Uehling J."/>
            <person name="Grigoriev I.V."/>
            <person name="Vagvolgyi C."/>
            <person name="Papp T."/>
            <person name="Martin F.M."/>
            <person name="Miettinen O."/>
            <person name="Hibbett D.S."/>
            <person name="Nagy L.G."/>
        </authorList>
    </citation>
    <scope>NUCLEOTIDE SEQUENCE [LARGE SCALE GENOMIC DNA]</scope>
    <source>
        <strain evidence="2 3">HHB13444</strain>
    </source>
</reference>
<name>A0A5C3P697_9APHY</name>
<feature type="compositionally biased region" description="Basic and acidic residues" evidence="1">
    <location>
        <begin position="630"/>
        <end position="643"/>
    </location>
</feature>
<dbReference type="EMBL" id="ML211318">
    <property type="protein sequence ID" value="TFK84417.1"/>
    <property type="molecule type" value="Genomic_DNA"/>
</dbReference>